<name>A0A401TJW3_CHIPU</name>
<proteinExistence type="predicted"/>
<evidence type="ECO:0000256" key="1">
    <source>
        <dbReference type="SAM" id="MobiDB-lite"/>
    </source>
</evidence>
<feature type="region of interest" description="Disordered" evidence="1">
    <location>
        <begin position="1"/>
        <end position="82"/>
    </location>
</feature>
<dbReference type="EMBL" id="BEZZ01099148">
    <property type="protein sequence ID" value="GCC42906.1"/>
    <property type="molecule type" value="Genomic_DNA"/>
</dbReference>
<organism evidence="2 3">
    <name type="scientific">Chiloscyllium punctatum</name>
    <name type="common">Brownbanded bambooshark</name>
    <name type="synonym">Hemiscyllium punctatum</name>
    <dbReference type="NCBI Taxonomy" id="137246"/>
    <lineage>
        <taxon>Eukaryota</taxon>
        <taxon>Metazoa</taxon>
        <taxon>Chordata</taxon>
        <taxon>Craniata</taxon>
        <taxon>Vertebrata</taxon>
        <taxon>Chondrichthyes</taxon>
        <taxon>Elasmobranchii</taxon>
        <taxon>Galeomorphii</taxon>
        <taxon>Galeoidea</taxon>
        <taxon>Orectolobiformes</taxon>
        <taxon>Hemiscylliidae</taxon>
        <taxon>Chiloscyllium</taxon>
    </lineage>
</organism>
<evidence type="ECO:0000313" key="3">
    <source>
        <dbReference type="Proteomes" id="UP000287033"/>
    </source>
</evidence>
<gene>
    <name evidence="2" type="ORF">chiPu_0027261</name>
</gene>
<protein>
    <submittedName>
        <fullName evidence="2">Uncharacterized protein</fullName>
    </submittedName>
</protein>
<sequence>MGLAAPGPNPRPPVTGGAGKVAIPSRNPALTWRRRRRPCSRSSAAEPKQRQRATREVVAQHRLEEPSKSNGLTPGNRREKNN</sequence>
<keyword evidence="3" id="KW-1185">Reference proteome</keyword>
<feature type="compositionally biased region" description="Basic and acidic residues" evidence="1">
    <location>
        <begin position="47"/>
        <end position="67"/>
    </location>
</feature>
<evidence type="ECO:0000313" key="2">
    <source>
        <dbReference type="EMBL" id="GCC42906.1"/>
    </source>
</evidence>
<reference evidence="2 3" key="1">
    <citation type="journal article" date="2018" name="Nat. Ecol. Evol.">
        <title>Shark genomes provide insights into elasmobranch evolution and the origin of vertebrates.</title>
        <authorList>
            <person name="Hara Y"/>
            <person name="Yamaguchi K"/>
            <person name="Onimaru K"/>
            <person name="Kadota M"/>
            <person name="Koyanagi M"/>
            <person name="Keeley SD"/>
            <person name="Tatsumi K"/>
            <person name="Tanaka K"/>
            <person name="Motone F"/>
            <person name="Kageyama Y"/>
            <person name="Nozu R"/>
            <person name="Adachi N"/>
            <person name="Nishimura O"/>
            <person name="Nakagawa R"/>
            <person name="Tanegashima C"/>
            <person name="Kiyatake I"/>
            <person name="Matsumoto R"/>
            <person name="Murakumo K"/>
            <person name="Nishida K"/>
            <person name="Terakita A"/>
            <person name="Kuratani S"/>
            <person name="Sato K"/>
            <person name="Hyodo S Kuraku.S."/>
        </authorList>
    </citation>
    <scope>NUCLEOTIDE SEQUENCE [LARGE SCALE GENOMIC DNA]</scope>
</reference>
<comment type="caution">
    <text evidence="2">The sequence shown here is derived from an EMBL/GenBank/DDBJ whole genome shotgun (WGS) entry which is preliminary data.</text>
</comment>
<dbReference type="Proteomes" id="UP000287033">
    <property type="component" value="Unassembled WGS sequence"/>
</dbReference>
<dbReference type="AlphaFoldDB" id="A0A401TJW3"/>
<accession>A0A401TJW3</accession>